<sequence length="124" mass="14322">MAITLRIDIDDPDVDMDDAQRLLYRGEPFTGEVTEHLQGKLVSLDVYRDGIQDGLSREWYKDGTPRSEGTVRDGLPRGEFREWHANGVLASRKVFDNDGLTLREEDQWDETGRPTRSWRLDEQA</sequence>
<evidence type="ECO:0000313" key="2">
    <source>
        <dbReference type="EMBL" id="GGS46111.1"/>
    </source>
</evidence>
<evidence type="ECO:0008006" key="4">
    <source>
        <dbReference type="Google" id="ProtNLM"/>
    </source>
</evidence>
<evidence type="ECO:0000256" key="1">
    <source>
        <dbReference type="SAM" id="MobiDB-lite"/>
    </source>
</evidence>
<name>A0ABQ2T066_STREZ</name>
<dbReference type="Gene3D" id="3.90.930.1">
    <property type="match status" value="1"/>
</dbReference>
<gene>
    <name evidence="2" type="ORF">GCM10010285_27170</name>
</gene>
<comment type="caution">
    <text evidence="2">The sequence shown here is derived from an EMBL/GenBank/DDBJ whole genome shotgun (WGS) entry which is preliminary data.</text>
</comment>
<organism evidence="2 3">
    <name type="scientific">Streptomyces pseudogriseolus</name>
    <name type="common">Streptomyces gancidicus</name>
    <name type="synonym">Streptomyces rubiginosus</name>
    <dbReference type="NCBI Taxonomy" id="36817"/>
    <lineage>
        <taxon>Bacteria</taxon>
        <taxon>Bacillati</taxon>
        <taxon>Actinomycetota</taxon>
        <taxon>Actinomycetes</taxon>
        <taxon>Kitasatosporales</taxon>
        <taxon>Streptomycetaceae</taxon>
        <taxon>Streptomyces</taxon>
        <taxon>Streptomyces pseudogriseolus group</taxon>
    </lineage>
</organism>
<dbReference type="EMBL" id="BMTX01000006">
    <property type="protein sequence ID" value="GGS46111.1"/>
    <property type="molecule type" value="Genomic_DNA"/>
</dbReference>
<dbReference type="SUPFAM" id="SSF82185">
    <property type="entry name" value="Histone H3 K4-specific methyltransferase SET7/9 N-terminal domain"/>
    <property type="match status" value="1"/>
</dbReference>
<feature type="region of interest" description="Disordered" evidence="1">
    <location>
        <begin position="105"/>
        <end position="124"/>
    </location>
</feature>
<protein>
    <recommendedName>
        <fullName evidence="4">MORN repeat protein</fullName>
    </recommendedName>
</protein>
<accession>A0ABQ2T066</accession>
<keyword evidence="3" id="KW-1185">Reference proteome</keyword>
<reference evidence="3" key="1">
    <citation type="journal article" date="2019" name="Int. J. Syst. Evol. Microbiol.">
        <title>The Global Catalogue of Microorganisms (GCM) 10K type strain sequencing project: providing services to taxonomists for standard genome sequencing and annotation.</title>
        <authorList>
            <consortium name="The Broad Institute Genomics Platform"/>
            <consortium name="The Broad Institute Genome Sequencing Center for Infectious Disease"/>
            <person name="Wu L."/>
            <person name="Ma J."/>
        </authorList>
    </citation>
    <scope>NUCLEOTIDE SEQUENCE [LARGE SCALE GENOMIC DNA]</scope>
    <source>
        <strain evidence="3">JCM 4416</strain>
    </source>
</reference>
<evidence type="ECO:0000313" key="3">
    <source>
        <dbReference type="Proteomes" id="UP000597853"/>
    </source>
</evidence>
<dbReference type="Proteomes" id="UP000597853">
    <property type="component" value="Unassembled WGS sequence"/>
</dbReference>
<proteinExistence type="predicted"/>